<proteinExistence type="predicted"/>
<evidence type="ECO:0000313" key="1">
    <source>
        <dbReference type="EMBL" id="RSU04857.1"/>
    </source>
</evidence>
<evidence type="ECO:0000313" key="2">
    <source>
        <dbReference type="Proteomes" id="UP000287101"/>
    </source>
</evidence>
<reference evidence="1 2" key="1">
    <citation type="submission" date="2017-05" db="EMBL/GenBank/DDBJ databases">
        <title>Vagococcus spp. assemblies.</title>
        <authorList>
            <person name="Gulvik C.A."/>
        </authorList>
    </citation>
    <scope>NUCLEOTIDE SEQUENCE [LARGE SCALE GENOMIC DNA]</scope>
    <source>
        <strain evidence="1 2">CCUG 41755</strain>
    </source>
</reference>
<name>A0A430ACB0_9ENTE</name>
<accession>A0A430ACB0</accession>
<dbReference type="AlphaFoldDB" id="A0A430ACB0"/>
<sequence length="177" mass="20467">MDAIKGVFENERLVLANGKKVSLTDIWRARIELVPYLLFPVTEEIEENVFEEGDGRILYPVTTDNYLNKGQMVYGESRTTRIGHFLSQGDTKVVRKPDLKNPHKVKTLGYRKLVLEMKDKTEIEVLFDGNSIELPELVTDLKQNDEMTALVPFFDRPSEFINILKKEGIEVYYSEDH</sequence>
<gene>
    <name evidence="1" type="ORF">CBF31_02230</name>
</gene>
<keyword evidence="2" id="KW-1185">Reference proteome</keyword>
<protein>
    <submittedName>
        <fullName evidence="1">Uncharacterized protein</fullName>
    </submittedName>
</protein>
<comment type="caution">
    <text evidence="1">The sequence shown here is derived from an EMBL/GenBank/DDBJ whole genome shotgun (WGS) entry which is preliminary data.</text>
</comment>
<dbReference type="EMBL" id="NGJY01000001">
    <property type="protein sequence ID" value="RSU04857.1"/>
    <property type="molecule type" value="Genomic_DNA"/>
</dbReference>
<organism evidence="1 2">
    <name type="scientific">Vagococcus fessus</name>
    <dbReference type="NCBI Taxonomy" id="120370"/>
    <lineage>
        <taxon>Bacteria</taxon>
        <taxon>Bacillati</taxon>
        <taxon>Bacillota</taxon>
        <taxon>Bacilli</taxon>
        <taxon>Lactobacillales</taxon>
        <taxon>Enterococcaceae</taxon>
        <taxon>Vagococcus</taxon>
    </lineage>
</organism>
<dbReference type="Proteomes" id="UP000287101">
    <property type="component" value="Unassembled WGS sequence"/>
</dbReference>